<accession>A0AA40DUH6</accession>
<evidence type="ECO:0000256" key="1">
    <source>
        <dbReference type="ARBA" id="ARBA00022603"/>
    </source>
</evidence>
<evidence type="ECO:0000256" key="2">
    <source>
        <dbReference type="ARBA" id="ARBA00022679"/>
    </source>
</evidence>
<dbReference type="PIRSF" id="PIRSF028177">
    <property type="entry name" value="Polyketide_synth_Omtfrase_TcmP"/>
    <property type="match status" value="1"/>
</dbReference>
<dbReference type="InterPro" id="IPR016874">
    <property type="entry name" value="TcmP-like"/>
</dbReference>
<keyword evidence="1 4" id="KW-0489">Methyltransferase</keyword>
<organism evidence="4 5">
    <name type="scientific">Lasiosphaeria miniovina</name>
    <dbReference type="NCBI Taxonomy" id="1954250"/>
    <lineage>
        <taxon>Eukaryota</taxon>
        <taxon>Fungi</taxon>
        <taxon>Dikarya</taxon>
        <taxon>Ascomycota</taxon>
        <taxon>Pezizomycotina</taxon>
        <taxon>Sordariomycetes</taxon>
        <taxon>Sordariomycetidae</taxon>
        <taxon>Sordariales</taxon>
        <taxon>Lasiosphaeriaceae</taxon>
        <taxon>Lasiosphaeria</taxon>
    </lineage>
</organism>
<sequence>MPAAAEPDSDTTLRHRNPPAPQDAGQAATHPPKTRVSLTGVSETMLATLSARADYASYPSATGDGPFFPDPWAKAALDRLAWDSTQPSKTTVQARGFNSRIILRANLFDLWTAEFLAANPDADKTVLHLACGLDSRALRLQSHWAQRNVRWIDADVPDVVALRRQVVPFPDEGCYSLIELDVTSNDWLQRIPADRPTLVVMEGLIMYLTPEDAAGLLRGICDRFADRSGQIVCDVVGKTYLRIQAWNKAISRTGAVMTFGVDDAEELAAADSRLRVRDHVLMWQLPGQHLYSWWSKVVRWCFSWIPGFGTLLSDVRLEF</sequence>
<dbReference type="GeneID" id="85325634"/>
<dbReference type="PANTHER" id="PTHR43619:SF2">
    <property type="entry name" value="S-ADENOSYL-L-METHIONINE-DEPENDENT METHYLTRANSFERASES SUPERFAMILY PROTEIN"/>
    <property type="match status" value="1"/>
</dbReference>
<keyword evidence="2" id="KW-0808">Transferase</keyword>
<feature type="region of interest" description="Disordered" evidence="3">
    <location>
        <begin position="1"/>
        <end position="35"/>
    </location>
</feature>
<dbReference type="Gene3D" id="3.40.50.150">
    <property type="entry name" value="Vaccinia Virus protein VP39"/>
    <property type="match status" value="1"/>
</dbReference>
<proteinExistence type="predicted"/>
<evidence type="ECO:0000256" key="3">
    <source>
        <dbReference type="SAM" id="MobiDB-lite"/>
    </source>
</evidence>
<gene>
    <name evidence="4" type="ORF">B0T26DRAFT_718097</name>
</gene>
<dbReference type="InterPro" id="IPR007213">
    <property type="entry name" value="Ppm1/Ppm2/Tcmp"/>
</dbReference>
<dbReference type="SUPFAM" id="SSF53335">
    <property type="entry name" value="S-adenosyl-L-methionine-dependent methyltransferases"/>
    <property type="match status" value="1"/>
</dbReference>
<dbReference type="AlphaFoldDB" id="A0AA40DUH6"/>
<keyword evidence="5" id="KW-1185">Reference proteome</keyword>
<protein>
    <submittedName>
        <fullName evidence="4">S-adenosyl-L-methionine-dependent methyltransferase</fullName>
    </submittedName>
</protein>
<dbReference type="Proteomes" id="UP001172101">
    <property type="component" value="Unassembled WGS sequence"/>
</dbReference>
<evidence type="ECO:0000313" key="5">
    <source>
        <dbReference type="Proteomes" id="UP001172101"/>
    </source>
</evidence>
<dbReference type="RefSeq" id="XP_060294999.1">
    <property type="nucleotide sequence ID" value="XM_060442364.1"/>
</dbReference>
<dbReference type="GO" id="GO:0008168">
    <property type="term" value="F:methyltransferase activity"/>
    <property type="evidence" value="ECO:0007669"/>
    <property type="project" value="UniProtKB-KW"/>
</dbReference>
<dbReference type="Pfam" id="PF04072">
    <property type="entry name" value="LCM"/>
    <property type="match status" value="1"/>
</dbReference>
<dbReference type="EMBL" id="JAUIRO010000005">
    <property type="protein sequence ID" value="KAK0713676.1"/>
    <property type="molecule type" value="Genomic_DNA"/>
</dbReference>
<dbReference type="InterPro" id="IPR029063">
    <property type="entry name" value="SAM-dependent_MTases_sf"/>
</dbReference>
<evidence type="ECO:0000313" key="4">
    <source>
        <dbReference type="EMBL" id="KAK0713676.1"/>
    </source>
</evidence>
<comment type="caution">
    <text evidence="4">The sequence shown here is derived from an EMBL/GenBank/DDBJ whole genome shotgun (WGS) entry which is preliminary data.</text>
</comment>
<name>A0AA40DUH6_9PEZI</name>
<dbReference type="PANTHER" id="PTHR43619">
    <property type="entry name" value="S-ADENOSYL-L-METHIONINE-DEPENDENT METHYLTRANSFERASE YKTD-RELATED"/>
    <property type="match status" value="1"/>
</dbReference>
<reference evidence="4" key="1">
    <citation type="submission" date="2023-06" db="EMBL/GenBank/DDBJ databases">
        <title>Genome-scale phylogeny and comparative genomics of the fungal order Sordariales.</title>
        <authorList>
            <consortium name="Lawrence Berkeley National Laboratory"/>
            <person name="Hensen N."/>
            <person name="Bonometti L."/>
            <person name="Westerberg I."/>
            <person name="Brannstrom I.O."/>
            <person name="Guillou S."/>
            <person name="Cros-Aarteil S."/>
            <person name="Calhoun S."/>
            <person name="Haridas S."/>
            <person name="Kuo A."/>
            <person name="Mondo S."/>
            <person name="Pangilinan J."/>
            <person name="Riley R."/>
            <person name="LaButti K."/>
            <person name="Andreopoulos B."/>
            <person name="Lipzen A."/>
            <person name="Chen C."/>
            <person name="Yanf M."/>
            <person name="Daum C."/>
            <person name="Ng V."/>
            <person name="Clum A."/>
            <person name="Steindorff A."/>
            <person name="Ohm R."/>
            <person name="Martin F."/>
            <person name="Silar P."/>
            <person name="Natvig D."/>
            <person name="Lalanne C."/>
            <person name="Gautier V."/>
            <person name="Ament-velasquez S.L."/>
            <person name="Kruys A."/>
            <person name="Hutchinson M.I."/>
            <person name="Powell A.J."/>
            <person name="Barry K."/>
            <person name="Miller A.N."/>
            <person name="Grigoriev I.V."/>
            <person name="Debuchy R."/>
            <person name="Gladieux P."/>
            <person name="Thoren M.H."/>
            <person name="Johannesson H."/>
        </authorList>
    </citation>
    <scope>NUCLEOTIDE SEQUENCE</scope>
    <source>
        <strain evidence="4">SMH2392-1A</strain>
    </source>
</reference>
<dbReference type="GO" id="GO:0032259">
    <property type="term" value="P:methylation"/>
    <property type="evidence" value="ECO:0007669"/>
    <property type="project" value="UniProtKB-KW"/>
</dbReference>